<organism evidence="11 12">
    <name type="scientific">Salirhabdus euzebyi</name>
    <dbReference type="NCBI Taxonomy" id="394506"/>
    <lineage>
        <taxon>Bacteria</taxon>
        <taxon>Bacillati</taxon>
        <taxon>Bacillota</taxon>
        <taxon>Bacilli</taxon>
        <taxon>Bacillales</taxon>
        <taxon>Bacillaceae</taxon>
        <taxon>Salirhabdus</taxon>
    </lineage>
</organism>
<dbReference type="Pfam" id="PF04552">
    <property type="entry name" value="Sigma54_DBD"/>
    <property type="match status" value="1"/>
</dbReference>
<name>A0A841Q5B2_9BACI</name>
<dbReference type="InterPro" id="IPR007634">
    <property type="entry name" value="RNA_pol_sigma_54_DNA-bd"/>
</dbReference>
<evidence type="ECO:0000259" key="9">
    <source>
        <dbReference type="Pfam" id="PF04552"/>
    </source>
</evidence>
<evidence type="ECO:0000313" key="12">
    <source>
        <dbReference type="Proteomes" id="UP000581688"/>
    </source>
</evidence>
<evidence type="ECO:0000313" key="11">
    <source>
        <dbReference type="EMBL" id="MBB6453574.1"/>
    </source>
</evidence>
<dbReference type="RefSeq" id="WP_174496074.1">
    <property type="nucleotide sequence ID" value="NZ_CADDWK010000006.1"/>
</dbReference>
<dbReference type="Gene3D" id="1.10.10.1330">
    <property type="entry name" value="RNA polymerase sigma-54 factor, core-binding domain"/>
    <property type="match status" value="1"/>
</dbReference>
<keyword evidence="6" id="KW-0731">Sigma factor</keyword>
<proteinExistence type="inferred from homology"/>
<dbReference type="PIRSF" id="PIRSF000774">
    <property type="entry name" value="RpoN"/>
    <property type="match status" value="1"/>
</dbReference>
<keyword evidence="5" id="KW-0805">Transcription regulation</keyword>
<keyword evidence="3" id="KW-0808">Transferase</keyword>
<gene>
    <name evidence="11" type="ORF">HNQ94_002023</name>
</gene>
<reference evidence="11 12" key="1">
    <citation type="submission" date="2020-08" db="EMBL/GenBank/DDBJ databases">
        <title>Genomic Encyclopedia of Type Strains, Phase IV (KMG-IV): sequencing the most valuable type-strain genomes for metagenomic binning, comparative biology and taxonomic classification.</title>
        <authorList>
            <person name="Goeker M."/>
        </authorList>
    </citation>
    <scope>NUCLEOTIDE SEQUENCE [LARGE SCALE GENOMIC DNA]</scope>
    <source>
        <strain evidence="11 12">DSM 19612</strain>
    </source>
</reference>
<evidence type="ECO:0000256" key="5">
    <source>
        <dbReference type="ARBA" id="ARBA00023015"/>
    </source>
</evidence>
<evidence type="ECO:0000256" key="3">
    <source>
        <dbReference type="ARBA" id="ARBA00022679"/>
    </source>
</evidence>
<keyword evidence="2" id="KW-0240">DNA-directed RNA polymerase</keyword>
<dbReference type="GO" id="GO:0003677">
    <property type="term" value="F:DNA binding"/>
    <property type="evidence" value="ECO:0007669"/>
    <property type="project" value="UniProtKB-KW"/>
</dbReference>
<evidence type="ECO:0000259" key="10">
    <source>
        <dbReference type="Pfam" id="PF04963"/>
    </source>
</evidence>
<evidence type="ECO:0000256" key="8">
    <source>
        <dbReference type="ARBA" id="ARBA00023163"/>
    </source>
</evidence>
<dbReference type="Pfam" id="PF04963">
    <property type="entry name" value="Sigma54_CBD"/>
    <property type="match status" value="1"/>
</dbReference>
<dbReference type="Gene3D" id="1.10.10.60">
    <property type="entry name" value="Homeodomain-like"/>
    <property type="match status" value="1"/>
</dbReference>
<comment type="caution">
    <text evidence="11">The sequence shown here is derived from an EMBL/GenBank/DDBJ whole genome shotgun (WGS) entry which is preliminary data.</text>
</comment>
<evidence type="ECO:0000256" key="2">
    <source>
        <dbReference type="ARBA" id="ARBA00022478"/>
    </source>
</evidence>
<dbReference type="NCBIfam" id="TIGR02395">
    <property type="entry name" value="rpoN_sigma"/>
    <property type="match status" value="1"/>
</dbReference>
<dbReference type="PRINTS" id="PR00045">
    <property type="entry name" value="SIGMA54FCT"/>
</dbReference>
<dbReference type="InterPro" id="IPR007046">
    <property type="entry name" value="RNA_pol_sigma_54_core-bd"/>
</dbReference>
<keyword evidence="8" id="KW-0804">Transcription</keyword>
<evidence type="ECO:0000256" key="4">
    <source>
        <dbReference type="ARBA" id="ARBA00022695"/>
    </source>
</evidence>
<dbReference type="InterPro" id="IPR000394">
    <property type="entry name" value="RNA_pol_sigma_54"/>
</dbReference>
<keyword evidence="7" id="KW-0238">DNA-binding</keyword>
<dbReference type="PANTHER" id="PTHR32248:SF4">
    <property type="entry name" value="RNA POLYMERASE SIGMA-54 FACTOR"/>
    <property type="match status" value="1"/>
</dbReference>
<feature type="domain" description="RNA polymerase sigma factor 54 core-binding" evidence="10">
    <location>
        <begin position="73"/>
        <end position="256"/>
    </location>
</feature>
<dbReference type="GO" id="GO:0016779">
    <property type="term" value="F:nucleotidyltransferase activity"/>
    <property type="evidence" value="ECO:0007669"/>
    <property type="project" value="UniProtKB-KW"/>
</dbReference>
<dbReference type="GO" id="GO:0000428">
    <property type="term" value="C:DNA-directed RNA polymerase complex"/>
    <property type="evidence" value="ECO:0007669"/>
    <property type="project" value="UniProtKB-KW"/>
</dbReference>
<evidence type="ECO:0000256" key="6">
    <source>
        <dbReference type="ARBA" id="ARBA00023082"/>
    </source>
</evidence>
<dbReference type="AlphaFoldDB" id="A0A841Q5B2"/>
<dbReference type="InterPro" id="IPR038709">
    <property type="entry name" value="RpoN_core-bd_sf"/>
</dbReference>
<feature type="domain" description="RNA polymerase sigma factor 54 DNA-binding" evidence="9">
    <location>
        <begin position="268"/>
        <end position="427"/>
    </location>
</feature>
<dbReference type="Proteomes" id="UP000581688">
    <property type="component" value="Unassembled WGS sequence"/>
</dbReference>
<accession>A0A841Q5B2</accession>
<dbReference type="GO" id="GO:0001216">
    <property type="term" value="F:DNA-binding transcription activator activity"/>
    <property type="evidence" value="ECO:0007669"/>
    <property type="project" value="InterPro"/>
</dbReference>
<evidence type="ECO:0000256" key="7">
    <source>
        <dbReference type="ARBA" id="ARBA00023125"/>
    </source>
</evidence>
<dbReference type="PROSITE" id="PS00718">
    <property type="entry name" value="SIGMA54_2"/>
    <property type="match status" value="1"/>
</dbReference>
<comment type="similarity">
    <text evidence="1">Belongs to the sigma-54 factor family.</text>
</comment>
<sequence length="431" mass="49277">MKQKLTQEQKLTWKLTQQLGQAIELLQYNGQQLHQFLQEQVKENPFLEVETNVHSSYYPPQSGAGDFDESYYTNEEQNIRIYLKDQLINKDLPKGLKGIVEFGIDSLDDNGYLTLTLSEWAEAVQQEEGDVEQALHIIQGLDPIGVGARSLQECLLLQLSASSNPNEVAIDLITHHIEWVADFRKEAIKKKYQLSSIEIEQVLQEIQSCNPRPGLLMTSSKSDYVIPDGEVLLEQGLWRVYLSKWNSPKISVNEHYLQVEGMEEKDKQFVSSYIKSGNWLKQAVNQRYETMGKVFSTIVKNQVLFFEKGPEIVQPLTLKEIAQEVNLHVSTVSRAIKGKYIQTPHGVYPVKFFLQQGISTKSGGTVSSHSIKVIMKELVGQESKAKPLSDQIIAEQLKQDYDIHISRRTVAKYRMELFIPSSAQRKRRYQS</sequence>
<evidence type="ECO:0000256" key="1">
    <source>
        <dbReference type="ARBA" id="ARBA00008798"/>
    </source>
</evidence>
<dbReference type="GO" id="GO:0016987">
    <property type="term" value="F:sigma factor activity"/>
    <property type="evidence" value="ECO:0007669"/>
    <property type="project" value="UniProtKB-KW"/>
</dbReference>
<dbReference type="PROSITE" id="PS50044">
    <property type="entry name" value="SIGMA54_3"/>
    <property type="match status" value="1"/>
</dbReference>
<keyword evidence="4" id="KW-0548">Nucleotidyltransferase</keyword>
<dbReference type="EMBL" id="JACHGH010000005">
    <property type="protein sequence ID" value="MBB6453574.1"/>
    <property type="molecule type" value="Genomic_DNA"/>
</dbReference>
<dbReference type="Pfam" id="PF00309">
    <property type="entry name" value="Sigma54_AID"/>
    <property type="match status" value="1"/>
</dbReference>
<dbReference type="PROSITE" id="PS00717">
    <property type="entry name" value="SIGMA54_1"/>
    <property type="match status" value="1"/>
</dbReference>
<dbReference type="GO" id="GO:0006352">
    <property type="term" value="P:DNA-templated transcription initiation"/>
    <property type="evidence" value="ECO:0007669"/>
    <property type="project" value="InterPro"/>
</dbReference>
<dbReference type="PANTHER" id="PTHR32248">
    <property type="entry name" value="RNA POLYMERASE SIGMA-54 FACTOR"/>
    <property type="match status" value="1"/>
</dbReference>
<keyword evidence="12" id="KW-1185">Reference proteome</keyword>
<protein>
    <submittedName>
        <fullName evidence="11">RNA polymerase sigma-54 factor</fullName>
    </submittedName>
</protein>